<reference evidence="1" key="1">
    <citation type="submission" date="2022-08" db="EMBL/GenBank/DDBJ databases">
        <authorList>
            <consortium name="DOE Joint Genome Institute"/>
            <person name="Min B."/>
            <person name="Riley R."/>
            <person name="Sierra-Patev S."/>
            <person name="Naranjo-Ortiz M."/>
            <person name="Looney B."/>
            <person name="Konkel Z."/>
            <person name="Slot J.C."/>
            <person name="Sakamoto Y."/>
            <person name="Steenwyk J.L."/>
            <person name="Rokas A."/>
            <person name="Carro J."/>
            <person name="Camarero S."/>
            <person name="Ferreira P."/>
            <person name="Molpeceres G."/>
            <person name="Ruiz-Duenas F.J."/>
            <person name="Serrano A."/>
            <person name="Henrissat B."/>
            <person name="Drula E."/>
            <person name="Hughes K.W."/>
            <person name="Mata J.L."/>
            <person name="Ishikawa N.K."/>
            <person name="Vargas-Isla R."/>
            <person name="Ushijima S."/>
            <person name="Smith C.A."/>
            <person name="Ahrendt S."/>
            <person name="Andreopoulos W."/>
            <person name="He G."/>
            <person name="Labutti K."/>
            <person name="Lipzen A."/>
            <person name="Ng V."/>
            <person name="Sandor L."/>
            <person name="Barry K."/>
            <person name="Martinez A.T."/>
            <person name="Xiao Y."/>
            <person name="Gibbons J.G."/>
            <person name="Terashima K."/>
            <person name="Hibbett D.S."/>
            <person name="Grigoriev I.V."/>
        </authorList>
    </citation>
    <scope>NUCLEOTIDE SEQUENCE</scope>
    <source>
        <strain evidence="1">TFB9207</strain>
    </source>
</reference>
<evidence type="ECO:0008006" key="3">
    <source>
        <dbReference type="Google" id="ProtNLM"/>
    </source>
</evidence>
<evidence type="ECO:0000313" key="1">
    <source>
        <dbReference type="EMBL" id="KAJ3837095.1"/>
    </source>
</evidence>
<comment type="caution">
    <text evidence="1">The sequence shown here is derived from an EMBL/GenBank/DDBJ whole genome shotgun (WGS) entry which is preliminary data.</text>
</comment>
<keyword evidence="2" id="KW-1185">Reference proteome</keyword>
<evidence type="ECO:0000313" key="2">
    <source>
        <dbReference type="Proteomes" id="UP001163846"/>
    </source>
</evidence>
<name>A0AA38P697_9AGAR</name>
<protein>
    <recommendedName>
        <fullName evidence="3">F-box domain-containing protein</fullName>
    </recommendedName>
</protein>
<dbReference type="EMBL" id="MU806271">
    <property type="protein sequence ID" value="KAJ3837095.1"/>
    <property type="molecule type" value="Genomic_DNA"/>
</dbReference>
<dbReference type="Proteomes" id="UP001163846">
    <property type="component" value="Unassembled WGS sequence"/>
</dbReference>
<accession>A0AA38P697</accession>
<organism evidence="1 2">
    <name type="scientific">Lentinula raphanica</name>
    <dbReference type="NCBI Taxonomy" id="153919"/>
    <lineage>
        <taxon>Eukaryota</taxon>
        <taxon>Fungi</taxon>
        <taxon>Dikarya</taxon>
        <taxon>Basidiomycota</taxon>
        <taxon>Agaricomycotina</taxon>
        <taxon>Agaricomycetes</taxon>
        <taxon>Agaricomycetidae</taxon>
        <taxon>Agaricales</taxon>
        <taxon>Marasmiineae</taxon>
        <taxon>Omphalotaceae</taxon>
        <taxon>Lentinula</taxon>
    </lineage>
</organism>
<sequence>MLRTLSRTSSKPKRFSTRVPTLYIVASDGNIDHKRPSPRIPLELIEHVLSFLPWGICTRSTLSFAFTSGFALASRTFREMVFKAFFRSISLQDACWKRTLKIVSIAQDRTHDTIGFTLIRSIYAPLSSMKINFHGLRHLRLNFEQEGLQTQHPICQRLFPNLASSKLSCLVIDMLPRIDRTLLSSISKSFPCLESLKLSVTGRLTIERACFCWCCFEDVLECCCHSPIPDGHGDVELLAKTYATALQPLCDLIELQLGVLLSEERMIYQHMVHSNEQDNDSIVTSPYDCTVCGNSKHEVRSREGVASKIIFQSLPNLRQMKWSTFFFDHPSQVTSASEMERPPFWLGWAIFERRNESFVRL</sequence>
<proteinExistence type="predicted"/>
<dbReference type="AlphaFoldDB" id="A0AA38P697"/>
<gene>
    <name evidence="1" type="ORF">F5878DRAFT_540054</name>
</gene>